<dbReference type="SUPFAM" id="SSF55931">
    <property type="entry name" value="Glutamine synthetase/guanido kinase"/>
    <property type="match status" value="1"/>
</dbReference>
<reference evidence="10" key="2">
    <citation type="submission" date="2025-09" db="UniProtKB">
        <authorList>
            <consortium name="Ensembl"/>
        </authorList>
    </citation>
    <scope>IDENTIFICATION</scope>
</reference>
<dbReference type="InterPro" id="IPR008146">
    <property type="entry name" value="Gln_synth_cat_dom"/>
</dbReference>
<proteinExistence type="inferred from homology"/>
<comment type="similarity">
    <text evidence="1 6 7">Belongs to the glutamine synthetase family.</text>
</comment>
<dbReference type="AlphaFoldDB" id="A0A8C9G3G7"/>
<evidence type="ECO:0000313" key="10">
    <source>
        <dbReference type="Ensembl" id="ENSPSTP00000023436.1"/>
    </source>
</evidence>
<evidence type="ECO:0000256" key="1">
    <source>
        <dbReference type="ARBA" id="ARBA00009897"/>
    </source>
</evidence>
<organism evidence="10 11">
    <name type="scientific">Pavo cristatus</name>
    <name type="common">Indian peafowl</name>
    <name type="synonym">Blue peafowl</name>
    <dbReference type="NCBI Taxonomy" id="9049"/>
    <lineage>
        <taxon>Eukaryota</taxon>
        <taxon>Metazoa</taxon>
        <taxon>Chordata</taxon>
        <taxon>Craniata</taxon>
        <taxon>Vertebrata</taxon>
        <taxon>Euteleostomi</taxon>
        <taxon>Archelosauria</taxon>
        <taxon>Archosauria</taxon>
        <taxon>Dinosauria</taxon>
        <taxon>Saurischia</taxon>
        <taxon>Theropoda</taxon>
        <taxon>Coelurosauria</taxon>
        <taxon>Aves</taxon>
        <taxon>Neognathae</taxon>
        <taxon>Galloanserae</taxon>
        <taxon>Galliformes</taxon>
        <taxon>Phasianidae</taxon>
        <taxon>Phasianinae</taxon>
        <taxon>Pavo</taxon>
    </lineage>
</organism>
<dbReference type="SUPFAM" id="SSF54368">
    <property type="entry name" value="Glutamine synthetase, N-terminal domain"/>
    <property type="match status" value="1"/>
</dbReference>
<evidence type="ECO:0000256" key="4">
    <source>
        <dbReference type="ARBA" id="ARBA00039404"/>
    </source>
</evidence>
<accession>A0A8C9G3G7</accession>
<protein>
    <recommendedName>
        <fullName evidence="4">Lengsin</fullName>
    </recommendedName>
    <alternativeName>
        <fullName evidence="5">Glutamate-ammonia ligase domain-containing protein 1</fullName>
    </alternativeName>
</protein>
<dbReference type="InterPro" id="IPR014746">
    <property type="entry name" value="Gln_synth/guanido_kin_cat_dom"/>
</dbReference>
<sequence>LNYKGTFTRFNTAGIDNDEVDGNNICSFRKKKGIKGTTKHAPLLENEKIEPSLTSKIPDPHPLQGTIVSSEPPLHHSLQNLTNFPLVENHGGDRGSSHFGSNVKEDMSWETHDIPENADSGKIAIEKMQEGTETTGKTKLSMGVQSTSNTEKVECTETVCEEEDSEKTEHKQEDWGRMDEENIKFHMTKMGSLESTATTQGSDTAVSFAPGISKQSLQELKKLLSEGSLPAQGPNHRGGSSGTSSQQNLKPVEQRAEKQGRPFETLSLDFGKENQKYHIFHKEGAGQQSKPLLALSSAGSDQPQPAGGEVDQPFLKQPETSMSAESSAPEILFDSSAGNAGNYAIPSCTFFMPHLQFNIYIFLHLIFYILNSDIEKAIHGVAMPRSYLELTLNPKDNEIDYINATNFNCDIILNPDLSTFRILPWTEQTARVICDSFTVLGNPLMTSPRHIAKKQLSELQNNGFSLHSAFTYEFCIYGITEVVNSKTISFPAATILNNHDQAFIQELIEGMYCTGANIESFSSSSGPGQMEVTFHPAFGIDAADSAFTFRTGIKEVAKKYSYIASFFSESGFYNSGALSHSLWDLNGQKNLFSAGYGAEELTDIGKNWLSGLLAHSAAISCLMAPTTSCRKPYSKYSKESKETVSAKWAYNDNSCAFNVKCHGGKGTHIENKLSSAAANPYLVLAATIAAGLDGVKRGLRYDDTSQEENHTSDLKPSSVPLKLEDALVALEKDSCIKEALGETFISYFIAMKHYELETEEMDSERNKCLGYFI</sequence>
<dbReference type="PANTHER" id="PTHR43407:SF1">
    <property type="entry name" value="LENGSIN"/>
    <property type="match status" value="1"/>
</dbReference>
<evidence type="ECO:0000259" key="9">
    <source>
        <dbReference type="PROSITE" id="PS51987"/>
    </source>
</evidence>
<comment type="subunit">
    <text evidence="3">Dodecamer. Interacts with BFSP2 and VIM.</text>
</comment>
<evidence type="ECO:0000256" key="8">
    <source>
        <dbReference type="SAM" id="MobiDB-lite"/>
    </source>
</evidence>
<dbReference type="SMART" id="SM01230">
    <property type="entry name" value="Gln-synt_C"/>
    <property type="match status" value="1"/>
</dbReference>
<dbReference type="Pfam" id="PF00120">
    <property type="entry name" value="Gln-synt_C"/>
    <property type="match status" value="1"/>
</dbReference>
<dbReference type="Gene3D" id="3.30.590.10">
    <property type="entry name" value="Glutamine synthetase/guanido kinase, catalytic domain"/>
    <property type="match status" value="1"/>
</dbReference>
<feature type="compositionally biased region" description="Basic and acidic residues" evidence="8">
    <location>
        <begin position="252"/>
        <end position="261"/>
    </location>
</feature>
<name>A0A8C9G3G7_PAVCR</name>
<evidence type="ECO:0000256" key="7">
    <source>
        <dbReference type="RuleBase" id="RU000384"/>
    </source>
</evidence>
<feature type="region of interest" description="Disordered" evidence="8">
    <location>
        <begin position="295"/>
        <end position="327"/>
    </location>
</feature>
<evidence type="ECO:0000256" key="6">
    <source>
        <dbReference type="PROSITE-ProRule" id="PRU01331"/>
    </source>
</evidence>
<dbReference type="PROSITE" id="PS51987">
    <property type="entry name" value="GS_CATALYTIC"/>
    <property type="match status" value="1"/>
</dbReference>
<dbReference type="Proteomes" id="UP000694428">
    <property type="component" value="Unplaced"/>
</dbReference>
<dbReference type="GO" id="GO:0004356">
    <property type="term" value="F:glutamine synthetase activity"/>
    <property type="evidence" value="ECO:0007669"/>
    <property type="project" value="InterPro"/>
</dbReference>
<dbReference type="Ensembl" id="ENSPSTT00000024656.1">
    <property type="protein sequence ID" value="ENSPSTP00000023436.1"/>
    <property type="gene ID" value="ENSPSTG00000017235.1"/>
</dbReference>
<evidence type="ECO:0000256" key="3">
    <source>
        <dbReference type="ARBA" id="ARBA00038790"/>
    </source>
</evidence>
<evidence type="ECO:0000256" key="5">
    <source>
        <dbReference type="ARBA" id="ARBA00042675"/>
    </source>
</evidence>
<dbReference type="GO" id="GO:0016020">
    <property type="term" value="C:membrane"/>
    <property type="evidence" value="ECO:0007669"/>
    <property type="project" value="TreeGrafter"/>
</dbReference>
<dbReference type="PANTHER" id="PTHR43407">
    <property type="entry name" value="GLUTAMINE SYNTHETASE"/>
    <property type="match status" value="1"/>
</dbReference>
<keyword evidence="11" id="KW-1185">Reference proteome</keyword>
<dbReference type="Gene3D" id="3.10.20.70">
    <property type="entry name" value="Glutamine synthetase, N-terminal domain"/>
    <property type="match status" value="1"/>
</dbReference>
<evidence type="ECO:0000313" key="11">
    <source>
        <dbReference type="Proteomes" id="UP000694428"/>
    </source>
</evidence>
<evidence type="ECO:0000256" key="2">
    <source>
        <dbReference type="ARBA" id="ARBA00037583"/>
    </source>
</evidence>
<dbReference type="FunFam" id="3.30.590.10:FF:000009">
    <property type="entry name" value="Lengsin, lens protein with glutamine synthetase domain"/>
    <property type="match status" value="1"/>
</dbReference>
<feature type="region of interest" description="Disordered" evidence="8">
    <location>
        <begin position="155"/>
        <end position="174"/>
    </location>
</feature>
<dbReference type="GO" id="GO:0006542">
    <property type="term" value="P:glutamine biosynthetic process"/>
    <property type="evidence" value="ECO:0007669"/>
    <property type="project" value="InterPro"/>
</dbReference>
<dbReference type="InterPro" id="IPR036651">
    <property type="entry name" value="Gln_synt_N_sf"/>
</dbReference>
<comment type="function">
    <text evidence="2">May act as a component of the cytoskeleton or as a chaperone for the reorganization of intermediate filament proteins during terminal differentiation in the lens. Does not seem to have enzymatic activity.</text>
</comment>
<feature type="region of interest" description="Disordered" evidence="8">
    <location>
        <begin position="227"/>
        <end position="263"/>
    </location>
</feature>
<dbReference type="GO" id="GO:0005737">
    <property type="term" value="C:cytoplasm"/>
    <property type="evidence" value="ECO:0007669"/>
    <property type="project" value="TreeGrafter"/>
</dbReference>
<reference evidence="10" key="1">
    <citation type="submission" date="2025-08" db="UniProtKB">
        <authorList>
            <consortium name="Ensembl"/>
        </authorList>
    </citation>
    <scope>IDENTIFICATION</scope>
</reference>
<feature type="domain" description="GS catalytic" evidence="9">
    <location>
        <begin position="448"/>
        <end position="773"/>
    </location>
</feature>